<dbReference type="Proteomes" id="UP001530377">
    <property type="component" value="Unassembled WGS sequence"/>
</dbReference>
<accession>A0ABD3RRT3</accession>
<reference evidence="2 3" key="1">
    <citation type="submission" date="2024-10" db="EMBL/GenBank/DDBJ databases">
        <title>Updated reference genomes for cyclostephanoid diatoms.</title>
        <authorList>
            <person name="Roberts W.R."/>
            <person name="Alverson A.J."/>
        </authorList>
    </citation>
    <scope>NUCLEOTIDE SEQUENCE [LARGE SCALE GENOMIC DNA]</scope>
    <source>
        <strain evidence="2 3">AJA228-03</strain>
    </source>
</reference>
<comment type="caution">
    <text evidence="2">The sequence shown here is derived from an EMBL/GenBank/DDBJ whole genome shotgun (WGS) entry which is preliminary data.</text>
</comment>
<proteinExistence type="predicted"/>
<name>A0ABD3RRT3_9STRA</name>
<evidence type="ECO:0000313" key="3">
    <source>
        <dbReference type="Proteomes" id="UP001530377"/>
    </source>
</evidence>
<evidence type="ECO:0000313" key="2">
    <source>
        <dbReference type="EMBL" id="KAL3815598.1"/>
    </source>
</evidence>
<evidence type="ECO:0000256" key="1">
    <source>
        <dbReference type="SAM" id="MobiDB-lite"/>
    </source>
</evidence>
<sequence>MVSVDEDLSWETYIRLSLDSSSIVANIDETSRVLPRKLHPGLYDNSIKDVSMLGEQEVGNSSSNGSGGSLQHVVYSKPRCEEGVPGFPDFPDCWQGETSSRGCRGSHRGEITSNQGSSRHPRRLIRQAVNTFGIAKEPGVMRKGKRIKIRLREKRKMRRMEKAAKLHERVRRRSDMGAICRGLAKIVCK</sequence>
<keyword evidence="3" id="KW-1185">Reference proteome</keyword>
<dbReference type="AlphaFoldDB" id="A0ABD3RRT3"/>
<protein>
    <submittedName>
        <fullName evidence="2">Uncharacterized protein</fullName>
    </submittedName>
</protein>
<dbReference type="EMBL" id="JALLPB020000190">
    <property type="protein sequence ID" value="KAL3815598.1"/>
    <property type="molecule type" value="Genomic_DNA"/>
</dbReference>
<feature type="region of interest" description="Disordered" evidence="1">
    <location>
        <begin position="99"/>
        <end position="121"/>
    </location>
</feature>
<gene>
    <name evidence="2" type="ORF">ACHAXA_007130</name>
</gene>
<organism evidence="2 3">
    <name type="scientific">Cyclostephanos tholiformis</name>
    <dbReference type="NCBI Taxonomy" id="382380"/>
    <lineage>
        <taxon>Eukaryota</taxon>
        <taxon>Sar</taxon>
        <taxon>Stramenopiles</taxon>
        <taxon>Ochrophyta</taxon>
        <taxon>Bacillariophyta</taxon>
        <taxon>Coscinodiscophyceae</taxon>
        <taxon>Thalassiosirophycidae</taxon>
        <taxon>Stephanodiscales</taxon>
        <taxon>Stephanodiscaceae</taxon>
        <taxon>Cyclostephanos</taxon>
    </lineage>
</organism>